<organism evidence="2 3">
    <name type="scientific">Mytilus edulis</name>
    <name type="common">Blue mussel</name>
    <dbReference type="NCBI Taxonomy" id="6550"/>
    <lineage>
        <taxon>Eukaryota</taxon>
        <taxon>Metazoa</taxon>
        <taxon>Spiralia</taxon>
        <taxon>Lophotrochozoa</taxon>
        <taxon>Mollusca</taxon>
        <taxon>Bivalvia</taxon>
        <taxon>Autobranchia</taxon>
        <taxon>Pteriomorphia</taxon>
        <taxon>Mytilida</taxon>
        <taxon>Mytiloidea</taxon>
        <taxon>Mytilidae</taxon>
        <taxon>Mytilinae</taxon>
        <taxon>Mytilus</taxon>
    </lineage>
</organism>
<gene>
    <name evidence="2" type="ORF">MEDL_53954</name>
</gene>
<dbReference type="OrthoDB" id="6144913at2759"/>
<reference evidence="2" key="1">
    <citation type="submission" date="2021-03" db="EMBL/GenBank/DDBJ databases">
        <authorList>
            <person name="Bekaert M."/>
        </authorList>
    </citation>
    <scope>NUCLEOTIDE SEQUENCE</scope>
</reference>
<dbReference type="AlphaFoldDB" id="A0A8S3UGH1"/>
<evidence type="ECO:0000313" key="3">
    <source>
        <dbReference type="Proteomes" id="UP000683360"/>
    </source>
</evidence>
<proteinExistence type="predicted"/>
<name>A0A8S3UGH1_MYTED</name>
<evidence type="ECO:0000313" key="2">
    <source>
        <dbReference type="EMBL" id="CAG2241758.1"/>
    </source>
</evidence>
<dbReference type="EMBL" id="CAJPWZ010002594">
    <property type="protein sequence ID" value="CAG2241758.1"/>
    <property type="molecule type" value="Genomic_DNA"/>
</dbReference>
<feature type="region of interest" description="Disordered" evidence="1">
    <location>
        <begin position="24"/>
        <end position="117"/>
    </location>
</feature>
<evidence type="ECO:0000256" key="1">
    <source>
        <dbReference type="SAM" id="MobiDB-lite"/>
    </source>
</evidence>
<keyword evidence="3" id="KW-1185">Reference proteome</keyword>
<comment type="caution">
    <text evidence="2">The sequence shown here is derived from an EMBL/GenBank/DDBJ whole genome shotgun (WGS) entry which is preliminary data.</text>
</comment>
<protein>
    <submittedName>
        <fullName evidence="2">Uncharacterized protein</fullName>
    </submittedName>
</protein>
<dbReference type="Proteomes" id="UP000683360">
    <property type="component" value="Unassembled WGS sequence"/>
</dbReference>
<accession>A0A8S3UGH1</accession>
<dbReference type="CDD" id="cd00117">
    <property type="entry name" value="TFP"/>
    <property type="match status" value="1"/>
</dbReference>
<sequence length="247" mass="26688">MTIQLREFKAVEIFIQLLLETTTTTSTTTQSTTPTTAAITTPTTTTTTTISTPTPTTTPTTTKTPITTTTTKIYTTTPTTTPTTTTSTTTTPTTTTPTTSTLTTTTPTTTPTTITSSTTTTVTATTVQAVVNSGPRTCHICGDTSLPVPCSSRQIGRDLSHTCKTGENYCMTDIVQDDQGNVDVFKRCVDLATCEKKWITESADLDYCKRYGVVKNPYAFSCHFCCTEDKCNSMLVPNTTTWYTKTN</sequence>